<evidence type="ECO:0000313" key="2">
    <source>
        <dbReference type="EMBL" id="MDH1178334.1"/>
    </source>
</evidence>
<protein>
    <submittedName>
        <fullName evidence="2">Ribonuclease E inhibitor RraB</fullName>
    </submittedName>
</protein>
<evidence type="ECO:0000313" key="3">
    <source>
        <dbReference type="Proteomes" id="UP001158644"/>
    </source>
</evidence>
<dbReference type="GeneID" id="92785866"/>
<organism evidence="2 3">
    <name type="scientific">Achromobacter mucicolens</name>
    <dbReference type="NCBI Taxonomy" id="1389922"/>
    <lineage>
        <taxon>Bacteria</taxon>
        <taxon>Pseudomonadati</taxon>
        <taxon>Pseudomonadota</taxon>
        <taxon>Betaproteobacteria</taxon>
        <taxon>Burkholderiales</taxon>
        <taxon>Alcaligenaceae</taxon>
        <taxon>Achromobacter</taxon>
    </lineage>
</organism>
<sequence>MEVSQASIDGMYSKMAQNGWDTFGRLKWSYCFMASQEHALELIFRKIADSKYLLESLEQADDEDGGWTMCVSKIEILPADKLFRRCDAFNDLADEYGALFDGWDVAQVA</sequence>
<comment type="caution">
    <text evidence="2">The sequence shown here is derived from an EMBL/GenBank/DDBJ whole genome shotgun (WGS) entry which is preliminary data.</text>
</comment>
<dbReference type="InterPro" id="IPR036701">
    <property type="entry name" value="RraB-like_sf"/>
</dbReference>
<reference evidence="2 3" key="1">
    <citation type="submission" date="2022-09" db="EMBL/GenBank/DDBJ databases">
        <title>Intensive care unit water sources are persistently colonized with multi-drug resistant bacteria and are the site of extensive horizontal gene transfer of antibiotic resistance genes.</title>
        <authorList>
            <person name="Diorio-Toth L."/>
        </authorList>
    </citation>
    <scope>NUCLEOTIDE SEQUENCE [LARGE SCALE GENOMIC DNA]</scope>
    <source>
        <strain evidence="2 3">GD03967</strain>
    </source>
</reference>
<dbReference type="EMBL" id="JAOBZK010000010">
    <property type="protein sequence ID" value="MDH1178334.1"/>
    <property type="molecule type" value="Genomic_DNA"/>
</dbReference>
<evidence type="ECO:0000259" key="1">
    <source>
        <dbReference type="Pfam" id="PF06877"/>
    </source>
</evidence>
<dbReference type="SUPFAM" id="SSF89946">
    <property type="entry name" value="Hypothetical protein VC0424"/>
    <property type="match status" value="1"/>
</dbReference>
<dbReference type="AlphaFoldDB" id="A0ABD4YVE6"/>
<accession>A0ABD4YVE6</accession>
<feature type="domain" description="Regulator of ribonuclease activity B" evidence="1">
    <location>
        <begin position="11"/>
        <end position="105"/>
    </location>
</feature>
<dbReference type="RefSeq" id="WP_152384927.1">
    <property type="nucleotide sequence ID" value="NZ_CADIKQ010000003.1"/>
</dbReference>
<dbReference type="Gene3D" id="3.30.70.970">
    <property type="entry name" value="RraB-like"/>
    <property type="match status" value="1"/>
</dbReference>
<proteinExistence type="predicted"/>
<gene>
    <name evidence="2" type="ORF">N5C72_09630</name>
</gene>
<dbReference type="InterPro" id="IPR009671">
    <property type="entry name" value="RraB_dom"/>
</dbReference>
<name>A0ABD4YVE6_9BURK</name>
<dbReference type="Pfam" id="PF06877">
    <property type="entry name" value="RraB"/>
    <property type="match status" value="1"/>
</dbReference>
<dbReference type="Proteomes" id="UP001158644">
    <property type="component" value="Unassembled WGS sequence"/>
</dbReference>